<keyword evidence="9" id="KW-1133">Transmembrane helix</keyword>
<evidence type="ECO:0000256" key="1">
    <source>
        <dbReference type="ARBA" id="ARBA00004323"/>
    </source>
</evidence>
<keyword evidence="12" id="KW-0675">Receptor</keyword>
<evidence type="ECO:0000313" key="19">
    <source>
        <dbReference type="Proteomes" id="UP000636709"/>
    </source>
</evidence>
<dbReference type="CDD" id="cd00028">
    <property type="entry name" value="B_lectin"/>
    <property type="match status" value="1"/>
</dbReference>
<dbReference type="PANTHER" id="PTHR46779:SF3">
    <property type="entry name" value="SIALYLTRANSFERASE-LIKE PROTEIN 3"/>
    <property type="match status" value="1"/>
</dbReference>
<dbReference type="EC" id="2.7.11.1" evidence="4"/>
<feature type="signal peptide" evidence="16">
    <location>
        <begin position="1"/>
        <end position="38"/>
    </location>
</feature>
<keyword evidence="16" id="KW-0732">Signal</keyword>
<evidence type="ECO:0000256" key="5">
    <source>
        <dbReference type="ARBA" id="ARBA00022676"/>
    </source>
</evidence>
<evidence type="ECO:0000256" key="16">
    <source>
        <dbReference type="SAM" id="SignalP"/>
    </source>
</evidence>
<dbReference type="GO" id="GO:0051707">
    <property type="term" value="P:response to other organism"/>
    <property type="evidence" value="ECO:0007669"/>
    <property type="project" value="UniProtKB-ARBA"/>
</dbReference>
<feature type="chain" id="PRO_5032276549" description="non-specific serine/threonine protein kinase" evidence="16">
    <location>
        <begin position="39"/>
        <end position="774"/>
    </location>
</feature>
<keyword evidence="19" id="KW-1185">Reference proteome</keyword>
<dbReference type="InterPro" id="IPR038578">
    <property type="entry name" value="GT29-like_sf"/>
</dbReference>
<accession>A0A835BQN0</accession>
<keyword evidence="5" id="KW-0328">Glycosyltransferase</keyword>
<name>A0A835BQN0_9POAL</name>
<evidence type="ECO:0000256" key="2">
    <source>
        <dbReference type="ARBA" id="ARBA00004479"/>
    </source>
</evidence>
<dbReference type="GO" id="GO:0008373">
    <property type="term" value="F:sialyltransferase activity"/>
    <property type="evidence" value="ECO:0007669"/>
    <property type="project" value="InterPro"/>
</dbReference>
<proteinExistence type="inferred from homology"/>
<dbReference type="CDD" id="cd19952">
    <property type="entry name" value="GT29"/>
    <property type="match status" value="1"/>
</dbReference>
<dbReference type="InterPro" id="IPR001480">
    <property type="entry name" value="Bulb-type_lectin_dom"/>
</dbReference>
<dbReference type="EMBL" id="JACEFO010001776">
    <property type="protein sequence ID" value="KAF8704186.1"/>
    <property type="molecule type" value="Genomic_DNA"/>
</dbReference>
<feature type="domain" description="Bulb-type lectin" evidence="17">
    <location>
        <begin position="39"/>
        <end position="173"/>
    </location>
</feature>
<evidence type="ECO:0000256" key="8">
    <source>
        <dbReference type="ARBA" id="ARBA00022968"/>
    </source>
</evidence>
<reference evidence="18" key="1">
    <citation type="submission" date="2020-07" db="EMBL/GenBank/DDBJ databases">
        <title>Genome sequence and genetic diversity analysis of an under-domesticated orphan crop, white fonio (Digitaria exilis).</title>
        <authorList>
            <person name="Bennetzen J.L."/>
            <person name="Chen S."/>
            <person name="Ma X."/>
            <person name="Wang X."/>
            <person name="Yssel A.E.J."/>
            <person name="Chaluvadi S.R."/>
            <person name="Johnson M."/>
            <person name="Gangashetty P."/>
            <person name="Hamidou F."/>
            <person name="Sanogo M.D."/>
            <person name="Zwaenepoel A."/>
            <person name="Wallace J."/>
            <person name="Van De Peer Y."/>
            <person name="Van Deynze A."/>
        </authorList>
    </citation>
    <scope>NUCLEOTIDE SEQUENCE</scope>
    <source>
        <tissue evidence="18">Leaves</tissue>
    </source>
</reference>
<evidence type="ECO:0000256" key="14">
    <source>
        <dbReference type="ARBA" id="ARBA00047899"/>
    </source>
</evidence>
<keyword evidence="13" id="KW-0325">Glycoprotein</keyword>
<dbReference type="GO" id="GO:0004674">
    <property type="term" value="F:protein serine/threonine kinase activity"/>
    <property type="evidence" value="ECO:0007669"/>
    <property type="project" value="UniProtKB-EC"/>
</dbReference>
<comment type="caution">
    <text evidence="18">The sequence shown here is derived from an EMBL/GenBank/DDBJ whole genome shotgun (WGS) entry which is preliminary data.</text>
</comment>
<dbReference type="OrthoDB" id="10264956at2759"/>
<dbReference type="Gene3D" id="2.90.10.10">
    <property type="entry name" value="Bulb-type lectin domain"/>
    <property type="match status" value="1"/>
</dbReference>
<dbReference type="Proteomes" id="UP000636709">
    <property type="component" value="Unassembled WGS sequence"/>
</dbReference>
<keyword evidence="10" id="KW-0333">Golgi apparatus</keyword>
<evidence type="ECO:0000256" key="4">
    <source>
        <dbReference type="ARBA" id="ARBA00012513"/>
    </source>
</evidence>
<evidence type="ECO:0000256" key="12">
    <source>
        <dbReference type="ARBA" id="ARBA00023170"/>
    </source>
</evidence>
<organism evidence="18 19">
    <name type="scientific">Digitaria exilis</name>
    <dbReference type="NCBI Taxonomy" id="1010633"/>
    <lineage>
        <taxon>Eukaryota</taxon>
        <taxon>Viridiplantae</taxon>
        <taxon>Streptophyta</taxon>
        <taxon>Embryophyta</taxon>
        <taxon>Tracheophyta</taxon>
        <taxon>Spermatophyta</taxon>
        <taxon>Magnoliopsida</taxon>
        <taxon>Liliopsida</taxon>
        <taxon>Poales</taxon>
        <taxon>Poaceae</taxon>
        <taxon>PACMAD clade</taxon>
        <taxon>Panicoideae</taxon>
        <taxon>Panicodae</taxon>
        <taxon>Paniceae</taxon>
        <taxon>Anthephorinae</taxon>
        <taxon>Digitaria</taxon>
    </lineage>
</organism>
<protein>
    <recommendedName>
        <fullName evidence="4">non-specific serine/threonine protein kinase</fullName>
        <ecNumber evidence="4">2.7.11.1</ecNumber>
    </recommendedName>
</protein>
<keyword evidence="6" id="KW-0808">Transferase</keyword>
<evidence type="ECO:0000256" key="9">
    <source>
        <dbReference type="ARBA" id="ARBA00022989"/>
    </source>
</evidence>
<sequence>MAVAARAMPPADQHTAHSILGLLLLSVLIIATPSTCAATDTVSVVHPLVGGDKIVSSNSKFALGFFHTTGGNNTTSTTVSVLKWYLGVWFHTVPKQTPAWVANRGNPIVDGASSSELMIWEDGNLVIFNHANQSVVWSSQVNTTTNNTVAVLLSSGNVFWESFEHMTDTFLPGGKMGGNKVTGLVYGLVSNKNSIDLAPGVYSAQPSSELTNKQMLLSWNSSPRCFRKFFLVNWIKRDGNGNGNTVIVDAASAGLSQRRLDELQTRKRECPSPLPTLDHRYLSTGRADFHPLSTVLMPTLPTLVDHGQENTAARGRPRLEPSLTNHPNHHIACAHMNLPQLARKSICLRSHCLTLLVYFVVVDLSRIHGRYALSWEERRRPGSWDRACPRLERRLSPVQRLDKSGGLNATGSFISGTFLEMKRPQWSHPSIALPLLVALFLLLTFRCSLLHGQAPFLRVADAPADDVDDATLAELSAVDPAASAVLRAAEALLAGNLTRSPPELRDAALRGLRGWLERQRFDPGVMSELVDLVKRPIDGGRPRPYASCAVVGNSGILLAREHGALIDGHDLVVRLNNAPAGEGRFARHVGAKTGLAFVNSNVLSRCAAPRTGGCRYCHPYGERVPILTYMCNAAHFVEHAACSTGEGAPVIVTDPRLDVLCARIVKYYSLRRFARETGRPATEWGTRHEEGMFHYSSGMQAVVAALGVCGKVSVFGFGKEPGARHHYHTLQRGELDLHDYEAEYEFYRDLEARPEAIPFLRDSGFRLPPVVVYR</sequence>
<comment type="catalytic activity">
    <reaction evidence="15">
        <text>L-seryl-[protein] + ATP = O-phospho-L-seryl-[protein] + ADP + H(+)</text>
        <dbReference type="Rhea" id="RHEA:17989"/>
        <dbReference type="Rhea" id="RHEA-COMP:9863"/>
        <dbReference type="Rhea" id="RHEA-COMP:11604"/>
        <dbReference type="ChEBI" id="CHEBI:15378"/>
        <dbReference type="ChEBI" id="CHEBI:29999"/>
        <dbReference type="ChEBI" id="CHEBI:30616"/>
        <dbReference type="ChEBI" id="CHEBI:83421"/>
        <dbReference type="ChEBI" id="CHEBI:456216"/>
        <dbReference type="EC" id="2.7.11.1"/>
    </reaction>
</comment>
<dbReference type="GO" id="GO:0000139">
    <property type="term" value="C:Golgi membrane"/>
    <property type="evidence" value="ECO:0007669"/>
    <property type="project" value="UniProtKB-SubCell"/>
</dbReference>
<dbReference type="SMART" id="SM00108">
    <property type="entry name" value="B_lectin"/>
    <property type="match status" value="1"/>
</dbReference>
<dbReference type="Pfam" id="PF00777">
    <property type="entry name" value="Glyco_transf_29"/>
    <property type="match status" value="1"/>
</dbReference>
<keyword evidence="7" id="KW-0812">Transmembrane</keyword>
<evidence type="ECO:0000256" key="7">
    <source>
        <dbReference type="ARBA" id="ARBA00022692"/>
    </source>
</evidence>
<evidence type="ECO:0000256" key="13">
    <source>
        <dbReference type="ARBA" id="ARBA00023180"/>
    </source>
</evidence>
<gene>
    <name evidence="18" type="ORF">HU200_031682</name>
</gene>
<dbReference type="PROSITE" id="PS50927">
    <property type="entry name" value="BULB_LECTIN"/>
    <property type="match status" value="1"/>
</dbReference>
<evidence type="ECO:0000256" key="6">
    <source>
        <dbReference type="ARBA" id="ARBA00022679"/>
    </source>
</evidence>
<comment type="similarity">
    <text evidence="3">Belongs to the glycosyltransferase 29 family.</text>
</comment>
<comment type="catalytic activity">
    <reaction evidence="14">
        <text>L-threonyl-[protein] + ATP = O-phospho-L-threonyl-[protein] + ADP + H(+)</text>
        <dbReference type="Rhea" id="RHEA:46608"/>
        <dbReference type="Rhea" id="RHEA-COMP:11060"/>
        <dbReference type="Rhea" id="RHEA-COMP:11605"/>
        <dbReference type="ChEBI" id="CHEBI:15378"/>
        <dbReference type="ChEBI" id="CHEBI:30013"/>
        <dbReference type="ChEBI" id="CHEBI:30616"/>
        <dbReference type="ChEBI" id="CHEBI:61977"/>
        <dbReference type="ChEBI" id="CHEBI:456216"/>
        <dbReference type="EC" id="2.7.11.1"/>
    </reaction>
</comment>
<dbReference type="Pfam" id="PF01453">
    <property type="entry name" value="B_lectin"/>
    <property type="match status" value="1"/>
</dbReference>
<dbReference type="InterPro" id="IPR036426">
    <property type="entry name" value="Bulb-type_lectin_dom_sf"/>
</dbReference>
<dbReference type="PANTHER" id="PTHR46779">
    <property type="entry name" value="BETA-1,6-GALACTOSYLTRANSFERASE GALT29A"/>
    <property type="match status" value="1"/>
</dbReference>
<evidence type="ECO:0000256" key="15">
    <source>
        <dbReference type="ARBA" id="ARBA00048679"/>
    </source>
</evidence>
<dbReference type="Gene3D" id="3.90.1480.20">
    <property type="entry name" value="Glycosyl transferase family 29"/>
    <property type="match status" value="1"/>
</dbReference>
<evidence type="ECO:0000256" key="3">
    <source>
        <dbReference type="ARBA" id="ARBA00006003"/>
    </source>
</evidence>
<evidence type="ECO:0000259" key="17">
    <source>
        <dbReference type="PROSITE" id="PS50927"/>
    </source>
</evidence>
<evidence type="ECO:0000313" key="18">
    <source>
        <dbReference type="EMBL" id="KAF8704186.1"/>
    </source>
</evidence>
<dbReference type="AlphaFoldDB" id="A0A835BQN0"/>
<dbReference type="InterPro" id="IPR001675">
    <property type="entry name" value="Glyco_trans_29"/>
</dbReference>
<keyword evidence="8" id="KW-0735">Signal-anchor</keyword>
<keyword evidence="11" id="KW-0472">Membrane</keyword>
<comment type="subcellular location">
    <subcellularLocation>
        <location evidence="1">Golgi apparatus membrane</location>
        <topology evidence="1">Single-pass type II membrane protein</topology>
    </subcellularLocation>
    <subcellularLocation>
        <location evidence="2">Membrane</location>
        <topology evidence="2">Single-pass type I membrane protein</topology>
    </subcellularLocation>
</comment>
<evidence type="ECO:0000256" key="11">
    <source>
        <dbReference type="ARBA" id="ARBA00023136"/>
    </source>
</evidence>
<dbReference type="SUPFAM" id="SSF51110">
    <property type="entry name" value="alpha-D-mannose-specific plant lectins"/>
    <property type="match status" value="1"/>
</dbReference>
<evidence type="ECO:0000256" key="10">
    <source>
        <dbReference type="ARBA" id="ARBA00023034"/>
    </source>
</evidence>